<evidence type="ECO:0008006" key="4">
    <source>
        <dbReference type="Google" id="ProtNLM"/>
    </source>
</evidence>
<evidence type="ECO:0000256" key="1">
    <source>
        <dbReference type="SAM" id="Phobius"/>
    </source>
</evidence>
<dbReference type="PANTHER" id="PTHR22943:SF248">
    <property type="entry name" value="SEVEN TM RECEPTOR"/>
    <property type="match status" value="1"/>
</dbReference>
<feature type="transmembrane region" description="Helical" evidence="1">
    <location>
        <begin position="229"/>
        <end position="254"/>
    </location>
</feature>
<evidence type="ECO:0000313" key="3">
    <source>
        <dbReference type="Proteomes" id="UP001432027"/>
    </source>
</evidence>
<gene>
    <name evidence="2" type="ORF">PENTCL1PPCAC_30468</name>
</gene>
<feature type="transmembrane region" description="Helical" evidence="1">
    <location>
        <begin position="195"/>
        <end position="223"/>
    </location>
</feature>
<feature type="transmembrane region" description="Helical" evidence="1">
    <location>
        <begin position="85"/>
        <end position="105"/>
    </location>
</feature>
<keyword evidence="1" id="KW-1133">Transmembrane helix</keyword>
<name>A0AAV5UPP9_9BILA</name>
<protein>
    <recommendedName>
        <fullName evidence="4">G protein-coupled receptor</fullName>
    </recommendedName>
</protein>
<dbReference type="PANTHER" id="PTHR22943">
    <property type="entry name" value="7-TRANSMEMBRANE DOMAIN RECEPTOR C.ELEGANS"/>
    <property type="match status" value="1"/>
</dbReference>
<reference evidence="2" key="1">
    <citation type="submission" date="2023-10" db="EMBL/GenBank/DDBJ databases">
        <title>Genome assembly of Pristionchus species.</title>
        <authorList>
            <person name="Yoshida K."/>
            <person name="Sommer R.J."/>
        </authorList>
    </citation>
    <scope>NUCLEOTIDE SEQUENCE</scope>
    <source>
        <strain evidence="2">RS0144</strain>
    </source>
</reference>
<dbReference type="EMBL" id="BTSX01000055">
    <property type="protein sequence ID" value="GMT08294.1"/>
    <property type="molecule type" value="Genomic_DNA"/>
</dbReference>
<dbReference type="Pfam" id="PF10326">
    <property type="entry name" value="7TM_GPCR_Str"/>
    <property type="match status" value="1"/>
</dbReference>
<organism evidence="2 3">
    <name type="scientific">Pristionchus entomophagus</name>
    <dbReference type="NCBI Taxonomy" id="358040"/>
    <lineage>
        <taxon>Eukaryota</taxon>
        <taxon>Metazoa</taxon>
        <taxon>Ecdysozoa</taxon>
        <taxon>Nematoda</taxon>
        <taxon>Chromadorea</taxon>
        <taxon>Rhabditida</taxon>
        <taxon>Rhabditina</taxon>
        <taxon>Diplogasteromorpha</taxon>
        <taxon>Diplogasteroidea</taxon>
        <taxon>Neodiplogasteridae</taxon>
        <taxon>Pristionchus</taxon>
    </lineage>
</organism>
<dbReference type="AlphaFoldDB" id="A0AAV5UPP9"/>
<keyword evidence="1" id="KW-0472">Membrane</keyword>
<feature type="transmembrane region" description="Helical" evidence="1">
    <location>
        <begin position="47"/>
        <end position="73"/>
    </location>
</feature>
<evidence type="ECO:0000313" key="2">
    <source>
        <dbReference type="EMBL" id="GMT08294.1"/>
    </source>
</evidence>
<dbReference type="Proteomes" id="UP001432027">
    <property type="component" value="Unassembled WGS sequence"/>
</dbReference>
<keyword evidence="3" id="KW-1185">Reference proteome</keyword>
<comment type="caution">
    <text evidence="2">The sequence shown here is derived from an EMBL/GenBank/DDBJ whole genome shotgun (WGS) entry which is preliminary data.</text>
</comment>
<dbReference type="InterPro" id="IPR019428">
    <property type="entry name" value="7TM_GPCR_serpentine_rcpt_Str"/>
</dbReference>
<accession>A0AAV5UPP9</accession>
<keyword evidence="1" id="KW-0812">Transmembrane</keyword>
<sequence>SLQLSPDFLHISFLLLLSDLEICIFGHQRMSSEESKERRAITRHNFIMSLLLLFAVGLFQLVPAGCILQYLALCRPHYSNRKRLLLAYAACAALVAASMPSYTSFNAPLDQVERFEQLNRLIHNLSDDDAFVVYGAMLHASAENNKSASNFGLAVVPSYFVAYFIFCGCCVSIYRAIHNFGIQLSQRTLSMQRAFLGMLITQGWLPLALFSIPLGCFVFALLTGVSMDLYTLIITFTQWLVPSVQGAVSLSYVLRMKSSTSVEKKTLSFRRRGLLEEQ</sequence>
<proteinExistence type="predicted"/>
<feature type="transmembrane region" description="Helical" evidence="1">
    <location>
        <begin position="151"/>
        <end position="174"/>
    </location>
</feature>
<feature type="non-terminal residue" evidence="2">
    <location>
        <position position="1"/>
    </location>
</feature>